<accession>A0A7Y9LP74</accession>
<keyword evidence="2" id="KW-1185">Reference proteome</keyword>
<reference evidence="1 2" key="1">
    <citation type="submission" date="2020-07" db="EMBL/GenBank/DDBJ databases">
        <title>Genomic Encyclopedia of Type Strains, Phase IV (KMG-V): Genome sequencing to study the core and pangenomes of soil and plant-associated prokaryotes.</title>
        <authorList>
            <person name="Whitman W."/>
        </authorList>
    </citation>
    <scope>NUCLEOTIDE SEQUENCE [LARGE SCALE GENOMIC DNA]</scope>
    <source>
        <strain evidence="1 2">SAS40</strain>
    </source>
</reference>
<gene>
    <name evidence="1" type="ORF">FHW18_003376</name>
</gene>
<proteinExistence type="predicted"/>
<evidence type="ECO:0000313" key="1">
    <source>
        <dbReference type="EMBL" id="NYE84105.1"/>
    </source>
</evidence>
<protein>
    <recommendedName>
        <fullName evidence="3">Beta-glucosidase</fullName>
    </recommendedName>
</protein>
<dbReference type="EMBL" id="JACBYR010000001">
    <property type="protein sequence ID" value="NYE84105.1"/>
    <property type="molecule type" value="Genomic_DNA"/>
</dbReference>
<dbReference type="InterPro" id="IPR017853">
    <property type="entry name" value="GH"/>
</dbReference>
<organism evidence="1 2">
    <name type="scientific">Pigmentiphaga litoralis</name>
    <dbReference type="NCBI Taxonomy" id="516702"/>
    <lineage>
        <taxon>Bacteria</taxon>
        <taxon>Pseudomonadati</taxon>
        <taxon>Pseudomonadota</taxon>
        <taxon>Betaproteobacteria</taxon>
        <taxon>Burkholderiales</taxon>
        <taxon>Alcaligenaceae</taxon>
        <taxon>Pigmentiphaga</taxon>
    </lineage>
</organism>
<dbReference type="Gene3D" id="3.20.20.80">
    <property type="entry name" value="Glycosidases"/>
    <property type="match status" value="1"/>
</dbReference>
<evidence type="ECO:0000313" key="2">
    <source>
        <dbReference type="Proteomes" id="UP000542125"/>
    </source>
</evidence>
<dbReference type="SUPFAM" id="SSF51445">
    <property type="entry name" value="(Trans)glycosidases"/>
    <property type="match status" value="1"/>
</dbReference>
<evidence type="ECO:0008006" key="3">
    <source>
        <dbReference type="Google" id="ProtNLM"/>
    </source>
</evidence>
<comment type="caution">
    <text evidence="1">The sequence shown here is derived from an EMBL/GenBank/DDBJ whole genome shotgun (WGS) entry which is preliminary data.</text>
</comment>
<dbReference type="RefSeq" id="WP_179587835.1">
    <property type="nucleotide sequence ID" value="NZ_JACBYR010000001.1"/>
</dbReference>
<sequence>MRSLFRSFFQGGFECSTHRLPEGGGLDLLESTGHARHPLADYDAAARHGLTTVRDGLRWHLIEPRPGEYDWSSLLPQLQAARMQGTQVIWDLCHYGYPDHVDPFSPVFPQRFARFAAAAERGGELKRQLVRAAIAAMDAIRTVDGRARFVAVDPMIHVTALDAAEAPLAEAATLAQFEAWDMLAGRVCPELGGHPDFLDVVGVNYYPHNQWTLHEGALWQGQPYYRPMRELLAGVHARYARPVLVAETFDDRHCPTGLFGSPDPSFLRPLDFPLAHELAVQRARFADLIAPNLPHHAAEAASNF</sequence>
<dbReference type="AlphaFoldDB" id="A0A7Y9LP74"/>
<dbReference type="Proteomes" id="UP000542125">
    <property type="component" value="Unassembled WGS sequence"/>
</dbReference>
<name>A0A7Y9LP74_9BURK</name>